<dbReference type="GO" id="GO:0072112">
    <property type="term" value="P:podocyte differentiation"/>
    <property type="evidence" value="ECO:0007669"/>
    <property type="project" value="Ensembl"/>
</dbReference>
<reference evidence="10" key="1">
    <citation type="submission" date="2025-08" db="UniProtKB">
        <authorList>
            <consortium name="Ensembl"/>
        </authorList>
    </citation>
    <scope>IDENTIFICATION</scope>
</reference>
<dbReference type="GO" id="GO:0036060">
    <property type="term" value="P:slit diaphragm assembly"/>
    <property type="evidence" value="ECO:0007669"/>
    <property type="project" value="Ensembl"/>
</dbReference>
<evidence type="ECO:0000256" key="2">
    <source>
        <dbReference type="ARBA" id="ARBA00022729"/>
    </source>
</evidence>
<dbReference type="GO" id="GO:0002548">
    <property type="term" value="P:monocyte chemotaxis"/>
    <property type="evidence" value="ECO:0007669"/>
    <property type="project" value="Ensembl"/>
</dbReference>
<dbReference type="AlphaFoldDB" id="A0A2K5EWS5"/>
<dbReference type="InterPro" id="IPR003961">
    <property type="entry name" value="FN3_dom"/>
</dbReference>
<dbReference type="InterPro" id="IPR016130">
    <property type="entry name" value="Tyr_Pase_AS"/>
</dbReference>
<evidence type="ECO:0000256" key="4">
    <source>
        <dbReference type="ARBA" id="ARBA00022912"/>
    </source>
</evidence>
<evidence type="ECO:0000256" key="1">
    <source>
        <dbReference type="ARBA" id="ARBA00004167"/>
    </source>
</evidence>
<dbReference type="InterPro" id="IPR000387">
    <property type="entry name" value="Tyr_Pase_dom"/>
</dbReference>
<keyword evidence="2" id="KW-0732">Signal</keyword>
<sequence>LPSLFFSSIQQNATAFHVTVQDDNNIVVSLEASDVISPASVYVVKITGESKNYFFEFEEFNSTLPPPVVFKASYHGLYYIITLVVVNGNVVTKPSRSITVLTKPLPVTSVSIYDYKPSPETGVLFEIHYPEKYNVFTRVNISYWEGKDFRTMLYKDFFKGKTVFNHWLPGICYSNITFQLVSEATFNKSTLVEYSGVSHEPKQHRTAPYPPQNISVRIVNLNKNNWEEQSGNFPEESFMRSQDATGKEKLFHFTEETPEIPSGNNSSGWPDFNSSDYETTSQPYWWDSASATPESEDEFVSVLPMEYENNSTLSETEKSTSSSFSFFPVQMILTWLPPKPPTAFDGFHIHIEREENFTEYLTVDEEAHEFVAELKEPGKYKLSVTTFSSSGSCETRKSQSAKSLSFYISPSGEWIEELTEKPQHVSVHVLSSTTALMSWTSSQENYNSTIVSVVSLTCQKQKESQRLEKQYCTQVKERKRGWAHQSHLRIVLQGNAKEALAGSQLMVLSWTRPYLGVFRKYVVEMFYFNPATMTSEWTTYYEIAATVSLTASVRIANLLPAWYYNFRVTMVTWGDPELSCCDSSTISFITAPVAPEITSVEYFNSLLYISWTYGDDTTDLSHSRMLHWMVVAEGKKKIKKSVLTRNVMTAFLSLPPGDIYNPSVTACTERGSKPPCSTLSKPAPPKSLFAVNKTQTSVTLLWVEEGVADFFEVFCQQVGSSQKTKLQEPVAVSSHVVTISSLLPATAYNCSVTSFSHDSPSVPTFIAVSTMVTEMNPNVVVISVLAILSTLLIGLLLVTLIILRKKHLQMARECGAGTFVNFASLERDGKLPYNWRRSIFAFLTLLPSCLWTDYLLAFYINPCPVQLDDFDAYIKDMAKDSDYKFSLQFEELKLIGLDIPHFAADLPLNRCKNRYTNILPYDFSRVRLISMNEEEGADYINANYIPGYNSPQEYIATQGPLPETRNDFWKMVLQQKSQIIVMLTQCNEKRRVKCDHYWPFTEEPIAYGDITVEMISEEERDDWACRHFRINYADEMQDVMHFNYTAWPDHGVPTANAAESILQFVHMVRQQATKSKGPMIIHCSAGVGRTGTFIALDRLLQHIRDHEFVDILGLVSEMRSYRMSMVQTEEQYIFIHQCVQLMWMKKKQQFCISDVIYENVTKS</sequence>
<dbReference type="PROSITE" id="PS00383">
    <property type="entry name" value="TYR_PHOSPHATASE_1"/>
    <property type="match status" value="1"/>
</dbReference>
<dbReference type="InterPro" id="IPR058859">
    <property type="entry name" value="Fn3_R-PTP-O"/>
</dbReference>
<dbReference type="GO" id="GO:0098839">
    <property type="term" value="C:postsynaptic density membrane"/>
    <property type="evidence" value="ECO:0007669"/>
    <property type="project" value="Ensembl"/>
</dbReference>
<dbReference type="SUPFAM" id="SSF52799">
    <property type="entry name" value="(Phosphotyrosine protein) phosphatases II"/>
    <property type="match status" value="1"/>
</dbReference>
<dbReference type="Ensembl" id="ENSANAT00000055686.1">
    <property type="protein sequence ID" value="ENSANAP00000037603.1"/>
    <property type="gene ID" value="ENSANAG00000036264.1"/>
</dbReference>
<dbReference type="SMART" id="SM00060">
    <property type="entry name" value="FN3"/>
    <property type="match status" value="2"/>
</dbReference>
<dbReference type="Pfam" id="PF00102">
    <property type="entry name" value="Y_phosphatase"/>
    <property type="match status" value="1"/>
</dbReference>
<dbReference type="PANTHER" id="PTHR47028">
    <property type="entry name" value="RECEPTOR-TYPE TYROSINE-PROTEIN PHOSPHATASE O"/>
    <property type="match status" value="1"/>
</dbReference>
<dbReference type="GO" id="GO:0016324">
    <property type="term" value="C:apical plasma membrane"/>
    <property type="evidence" value="ECO:0007669"/>
    <property type="project" value="Ensembl"/>
</dbReference>
<dbReference type="GO" id="GO:0017147">
    <property type="term" value="F:Wnt-protein binding"/>
    <property type="evidence" value="ECO:0007669"/>
    <property type="project" value="Ensembl"/>
</dbReference>
<dbReference type="GO" id="GO:0045296">
    <property type="term" value="F:cadherin binding"/>
    <property type="evidence" value="ECO:0007669"/>
    <property type="project" value="Ensembl"/>
</dbReference>
<dbReference type="GO" id="GO:0098982">
    <property type="term" value="C:GABA-ergic synapse"/>
    <property type="evidence" value="ECO:0007669"/>
    <property type="project" value="Ensembl"/>
</dbReference>
<dbReference type="SMART" id="SM00194">
    <property type="entry name" value="PTPc"/>
    <property type="match status" value="1"/>
</dbReference>
<dbReference type="CDD" id="cd14614">
    <property type="entry name" value="R-PTPc-O"/>
    <property type="match status" value="1"/>
</dbReference>
<dbReference type="Pfam" id="PF26586">
    <property type="entry name" value="Fn3_R-PTP-O"/>
    <property type="match status" value="1"/>
</dbReference>
<feature type="domain" description="Fibronectin type-III" evidence="9">
    <location>
        <begin position="684"/>
        <end position="776"/>
    </location>
</feature>
<dbReference type="PANTHER" id="PTHR47028:SF1">
    <property type="entry name" value="RECEPTOR-TYPE TYROSINE-PROTEIN PHOSPHATASE O"/>
    <property type="match status" value="1"/>
</dbReference>
<dbReference type="PRINTS" id="PR00700">
    <property type="entry name" value="PRTYPHPHTASE"/>
</dbReference>
<dbReference type="GO" id="GO:0004725">
    <property type="term" value="F:protein tyrosine phosphatase activity"/>
    <property type="evidence" value="ECO:0007669"/>
    <property type="project" value="Ensembl"/>
</dbReference>
<feature type="transmembrane region" description="Helical" evidence="6">
    <location>
        <begin position="779"/>
        <end position="803"/>
    </location>
</feature>
<keyword evidence="6" id="KW-1133">Transmembrane helix</keyword>
<organism evidence="10 11">
    <name type="scientific">Aotus nancymaae</name>
    <name type="common">Ma's night monkey</name>
    <dbReference type="NCBI Taxonomy" id="37293"/>
    <lineage>
        <taxon>Eukaryota</taxon>
        <taxon>Metazoa</taxon>
        <taxon>Chordata</taxon>
        <taxon>Craniata</taxon>
        <taxon>Vertebrata</taxon>
        <taxon>Euteleostomi</taxon>
        <taxon>Mammalia</taxon>
        <taxon>Eutheria</taxon>
        <taxon>Euarchontoglires</taxon>
        <taxon>Primates</taxon>
        <taxon>Haplorrhini</taxon>
        <taxon>Platyrrhini</taxon>
        <taxon>Aotidae</taxon>
        <taxon>Aotus</taxon>
    </lineage>
</organism>
<dbReference type="Gene3D" id="2.60.40.10">
    <property type="entry name" value="Immunoglobulins"/>
    <property type="match status" value="1"/>
</dbReference>
<evidence type="ECO:0000313" key="10">
    <source>
        <dbReference type="Ensembl" id="ENSANAP00000037603.1"/>
    </source>
</evidence>
<dbReference type="PROSITE" id="PS50853">
    <property type="entry name" value="FN3"/>
    <property type="match status" value="2"/>
</dbReference>
<dbReference type="GO" id="GO:0003093">
    <property type="term" value="P:regulation of glomerular filtration"/>
    <property type="evidence" value="ECO:0007669"/>
    <property type="project" value="Ensembl"/>
</dbReference>
<gene>
    <name evidence="10" type="primary">PTPRO</name>
</gene>
<evidence type="ECO:0000313" key="11">
    <source>
        <dbReference type="Proteomes" id="UP000233020"/>
    </source>
</evidence>
<dbReference type="Proteomes" id="UP000233020">
    <property type="component" value="Unplaced"/>
</dbReference>
<evidence type="ECO:0000256" key="3">
    <source>
        <dbReference type="ARBA" id="ARBA00022801"/>
    </source>
</evidence>
<keyword evidence="4" id="KW-0904">Protein phosphatase</keyword>
<keyword evidence="6" id="KW-0812">Transmembrane</keyword>
<dbReference type="InterPro" id="IPR036116">
    <property type="entry name" value="FN3_sf"/>
</dbReference>
<evidence type="ECO:0000259" key="7">
    <source>
        <dbReference type="PROSITE" id="PS50055"/>
    </source>
</evidence>
<evidence type="ECO:0000256" key="6">
    <source>
        <dbReference type="SAM" id="Phobius"/>
    </source>
</evidence>
<dbReference type="SMART" id="SM00404">
    <property type="entry name" value="PTPc_motif"/>
    <property type="match status" value="1"/>
</dbReference>
<evidence type="ECO:0000259" key="8">
    <source>
        <dbReference type="PROSITE" id="PS50056"/>
    </source>
</evidence>
<dbReference type="GO" id="GO:0098978">
    <property type="term" value="C:glutamatergic synapse"/>
    <property type="evidence" value="ECO:0007669"/>
    <property type="project" value="Ensembl"/>
</dbReference>
<feature type="domain" description="Fibronectin type-III" evidence="9">
    <location>
        <begin position="591"/>
        <end position="683"/>
    </location>
</feature>
<feature type="domain" description="Tyrosine specific protein phosphatases" evidence="8">
    <location>
        <begin position="1059"/>
        <end position="1133"/>
    </location>
</feature>
<comment type="subcellular location">
    <subcellularLocation>
        <location evidence="1">Membrane</location>
        <topology evidence="1">Single-pass membrane protein</topology>
    </subcellularLocation>
</comment>
<evidence type="ECO:0000259" key="9">
    <source>
        <dbReference type="PROSITE" id="PS50853"/>
    </source>
</evidence>
<feature type="domain" description="Tyrosine-protein phosphatase" evidence="7">
    <location>
        <begin position="885"/>
        <end position="1142"/>
    </location>
</feature>
<reference evidence="10" key="2">
    <citation type="submission" date="2025-09" db="UniProtKB">
        <authorList>
            <consortium name="Ensembl"/>
        </authorList>
    </citation>
    <scope>IDENTIFICATION</scope>
</reference>
<dbReference type="Pfam" id="PF00041">
    <property type="entry name" value="fn3"/>
    <property type="match status" value="1"/>
</dbReference>
<evidence type="ECO:0000256" key="5">
    <source>
        <dbReference type="ARBA" id="ARBA00023136"/>
    </source>
</evidence>
<dbReference type="InterPro" id="IPR013783">
    <property type="entry name" value="Ig-like_fold"/>
</dbReference>
<name>A0A2K5EWS5_AOTNA</name>
<dbReference type="GO" id="GO:0043197">
    <property type="term" value="C:dendritic spine"/>
    <property type="evidence" value="ECO:0007669"/>
    <property type="project" value="Ensembl"/>
</dbReference>
<dbReference type="STRING" id="37293.ENSANAP00000037603"/>
<protein>
    <submittedName>
        <fullName evidence="10">Protein tyrosine phosphatase receptor type O</fullName>
    </submittedName>
</protein>
<dbReference type="SUPFAM" id="SSF49265">
    <property type="entry name" value="Fibronectin type III"/>
    <property type="match status" value="2"/>
</dbReference>
<dbReference type="Gene3D" id="3.90.190.10">
    <property type="entry name" value="Protein tyrosine phosphatase superfamily"/>
    <property type="match status" value="1"/>
</dbReference>
<dbReference type="FunFam" id="2.60.40.10:FF:000488">
    <property type="entry name" value="receptor-type tyrosine-protein phosphatase O isoform X1"/>
    <property type="match status" value="1"/>
</dbReference>
<keyword evidence="5 6" id="KW-0472">Membrane</keyword>
<dbReference type="InterPro" id="IPR003595">
    <property type="entry name" value="Tyr_Pase_cat"/>
</dbReference>
<dbReference type="GO" id="GO:0030032">
    <property type="term" value="P:lamellipodium assembly"/>
    <property type="evidence" value="ECO:0007669"/>
    <property type="project" value="Ensembl"/>
</dbReference>
<dbReference type="GO" id="GO:0090090">
    <property type="term" value="P:negative regulation of canonical Wnt signaling pathway"/>
    <property type="evidence" value="ECO:0007669"/>
    <property type="project" value="Ensembl"/>
</dbReference>
<dbReference type="InterPro" id="IPR000242">
    <property type="entry name" value="PTP_cat"/>
</dbReference>
<dbReference type="CDD" id="cd00063">
    <property type="entry name" value="FN3"/>
    <property type="match status" value="2"/>
</dbReference>
<dbReference type="InterPro" id="IPR029021">
    <property type="entry name" value="Prot-tyrosine_phosphatase-like"/>
</dbReference>
<dbReference type="GeneTree" id="ENSGT00940000154814"/>
<proteinExistence type="predicted"/>
<accession>A0A2K5EWS5</accession>
<keyword evidence="11" id="KW-1185">Reference proteome</keyword>
<dbReference type="InterPro" id="IPR042996">
    <property type="entry name" value="PTPRO"/>
</dbReference>
<feature type="transmembrane region" description="Helical" evidence="6">
    <location>
        <begin position="839"/>
        <end position="860"/>
    </location>
</feature>
<dbReference type="PROSITE" id="PS50055">
    <property type="entry name" value="TYR_PHOSPHATASE_PTP"/>
    <property type="match status" value="1"/>
</dbReference>
<dbReference type="GO" id="GO:0007411">
    <property type="term" value="P:axon guidance"/>
    <property type="evidence" value="ECO:0007669"/>
    <property type="project" value="Ensembl"/>
</dbReference>
<dbReference type="GO" id="GO:0016328">
    <property type="term" value="C:lateral plasma membrane"/>
    <property type="evidence" value="ECO:0007669"/>
    <property type="project" value="Ensembl"/>
</dbReference>
<keyword evidence="3" id="KW-0378">Hydrolase</keyword>
<dbReference type="GO" id="GO:0042803">
    <property type="term" value="F:protein homodimerization activity"/>
    <property type="evidence" value="ECO:0007669"/>
    <property type="project" value="Ensembl"/>
</dbReference>
<dbReference type="PROSITE" id="PS50056">
    <property type="entry name" value="TYR_PHOSPHATASE_2"/>
    <property type="match status" value="1"/>
</dbReference>
<dbReference type="GO" id="GO:0050807">
    <property type="term" value="P:regulation of synapse organization"/>
    <property type="evidence" value="ECO:0007669"/>
    <property type="project" value="Ensembl"/>
</dbReference>
<dbReference type="FunFam" id="3.90.190.10:FF:000039">
    <property type="entry name" value="receptor-type tyrosine-protein phosphatase O isoform X1"/>
    <property type="match status" value="1"/>
</dbReference>